<protein>
    <recommendedName>
        <fullName evidence="3">ATP-binding protein</fullName>
    </recommendedName>
</protein>
<organism evidence="1 2">
    <name type="scientific">Pontivivens insulae</name>
    <dbReference type="NCBI Taxonomy" id="1639689"/>
    <lineage>
        <taxon>Bacteria</taxon>
        <taxon>Pseudomonadati</taxon>
        <taxon>Pseudomonadota</taxon>
        <taxon>Alphaproteobacteria</taxon>
        <taxon>Rhodobacterales</taxon>
        <taxon>Paracoccaceae</taxon>
        <taxon>Pontivivens</taxon>
    </lineage>
</organism>
<evidence type="ECO:0008006" key="3">
    <source>
        <dbReference type="Google" id="ProtNLM"/>
    </source>
</evidence>
<dbReference type="Gene3D" id="3.40.50.300">
    <property type="entry name" value="P-loop containing nucleotide triphosphate hydrolases"/>
    <property type="match status" value="1"/>
</dbReference>
<dbReference type="PIRSF" id="PIRSF037081">
    <property type="entry name" value="P-loop_All4644_prd"/>
    <property type="match status" value="1"/>
</dbReference>
<accession>A0A2R8A9A0</accession>
<dbReference type="OrthoDB" id="531205at2"/>
<proteinExistence type="predicted"/>
<reference evidence="1 2" key="1">
    <citation type="submission" date="2018-03" db="EMBL/GenBank/DDBJ databases">
        <authorList>
            <person name="Keele B.F."/>
        </authorList>
    </citation>
    <scope>NUCLEOTIDE SEQUENCE [LARGE SCALE GENOMIC DNA]</scope>
    <source>
        <strain evidence="1 2">CeCT 8812</strain>
    </source>
</reference>
<evidence type="ECO:0000313" key="2">
    <source>
        <dbReference type="Proteomes" id="UP000244932"/>
    </source>
</evidence>
<dbReference type="InterPro" id="IPR027417">
    <property type="entry name" value="P-loop_NTPase"/>
</dbReference>
<dbReference type="InterPro" id="IPR017101">
    <property type="entry name" value="P-loop_ATP/GTP-bd_All4644_prd"/>
</dbReference>
<dbReference type="AlphaFoldDB" id="A0A2R8A9A0"/>
<dbReference type="SUPFAM" id="SSF52540">
    <property type="entry name" value="P-loop containing nucleoside triphosphate hydrolases"/>
    <property type="match status" value="1"/>
</dbReference>
<dbReference type="EMBL" id="OMKW01000002">
    <property type="protein sequence ID" value="SPF28807.1"/>
    <property type="molecule type" value="Genomic_DNA"/>
</dbReference>
<dbReference type="RefSeq" id="WP_108781565.1">
    <property type="nucleotide sequence ID" value="NZ_OMKW01000002.1"/>
</dbReference>
<gene>
    <name evidence="1" type="ORF">POI8812_01110</name>
</gene>
<evidence type="ECO:0000313" key="1">
    <source>
        <dbReference type="EMBL" id="SPF28807.1"/>
    </source>
</evidence>
<dbReference type="Proteomes" id="UP000244932">
    <property type="component" value="Unassembled WGS sequence"/>
</dbReference>
<dbReference type="Pfam" id="PF13671">
    <property type="entry name" value="AAA_33"/>
    <property type="match status" value="1"/>
</dbReference>
<sequence>MTSPTLHLVCGKVAAGKSTLTSQLADAPATVLLSEDHWLSTLYGPEMTDLQDYVRFSGRLAQVIGPHVAALLRAGVSVVMDFPANTVAQRRALVAMAAKADAPHIVHHLDVTDEVCLARLMERNALGTHPFTVTEDQFRRITAHFAPPDPAEGLSIRRYTP</sequence>
<keyword evidence="2" id="KW-1185">Reference proteome</keyword>
<name>A0A2R8A9A0_9RHOB</name>